<dbReference type="RefSeq" id="XP_027205637.1">
    <property type="nucleotide sequence ID" value="XM_027349836.1"/>
</dbReference>
<dbReference type="CDD" id="cd06892">
    <property type="entry name" value="PX_SNX5_like"/>
    <property type="match status" value="1"/>
</dbReference>
<comment type="similarity">
    <text evidence="1 4">Belongs to the sorting nexin family.</text>
</comment>
<dbReference type="InterPro" id="IPR036871">
    <property type="entry name" value="PX_dom_sf"/>
</dbReference>
<dbReference type="Pfam" id="PF00787">
    <property type="entry name" value="PX"/>
    <property type="match status" value="1"/>
</dbReference>
<protein>
    <recommendedName>
        <fullName evidence="4">Sorting nexin</fullName>
    </recommendedName>
</protein>
<dbReference type="Pfam" id="PF09325">
    <property type="entry name" value="Vps5"/>
    <property type="match status" value="1"/>
</dbReference>
<dbReference type="PROSITE" id="PS50195">
    <property type="entry name" value="PX"/>
    <property type="match status" value="1"/>
</dbReference>
<feature type="domain" description="PX" evidence="6">
    <location>
        <begin position="45"/>
        <end position="192"/>
    </location>
</feature>
<keyword evidence="3 4" id="KW-0653">Protein transport</keyword>
<dbReference type="InterPro" id="IPR001683">
    <property type="entry name" value="PX_dom"/>
</dbReference>
<dbReference type="OrthoDB" id="9976382at2759"/>
<evidence type="ECO:0000256" key="3">
    <source>
        <dbReference type="ARBA" id="ARBA00022927"/>
    </source>
</evidence>
<accession>A0A6P6YK86</accession>
<dbReference type="PIRSF" id="PIRSF036924">
    <property type="entry name" value="Snx5_Snx6"/>
    <property type="match status" value="1"/>
</dbReference>
<evidence type="ECO:0000313" key="8">
    <source>
        <dbReference type="RefSeq" id="XP_027205637.1"/>
    </source>
</evidence>
<evidence type="ECO:0000256" key="2">
    <source>
        <dbReference type="ARBA" id="ARBA00022448"/>
    </source>
</evidence>
<organism evidence="7 8">
    <name type="scientific">Dermatophagoides pteronyssinus</name>
    <name type="common">European house dust mite</name>
    <dbReference type="NCBI Taxonomy" id="6956"/>
    <lineage>
        <taxon>Eukaryota</taxon>
        <taxon>Metazoa</taxon>
        <taxon>Ecdysozoa</taxon>
        <taxon>Arthropoda</taxon>
        <taxon>Chelicerata</taxon>
        <taxon>Arachnida</taxon>
        <taxon>Acari</taxon>
        <taxon>Acariformes</taxon>
        <taxon>Sarcoptiformes</taxon>
        <taxon>Astigmata</taxon>
        <taxon>Psoroptidia</taxon>
        <taxon>Analgoidea</taxon>
        <taxon>Pyroglyphidae</taxon>
        <taxon>Dermatophagoidinae</taxon>
        <taxon>Dermatophagoides</taxon>
    </lineage>
</organism>
<gene>
    <name evidence="8" type="primary">LOC113799234</name>
</gene>
<dbReference type="Gene3D" id="1.20.1270.60">
    <property type="entry name" value="Arfaptin homology (AH) domain/BAR domain"/>
    <property type="match status" value="1"/>
</dbReference>
<dbReference type="OMA" id="HPVFRED"/>
<feature type="region of interest" description="Disordered" evidence="5">
    <location>
        <begin position="1"/>
        <end position="27"/>
    </location>
</feature>
<sequence>MNMMTETEDQTMSVPSNLQQHQPATLETTNNSNMINVKPRTETIDLSDTSLLVDISDALSERDKVKFTVHTKTTLPEFKKNEFSVVRQHEEFIWLHNSLVENEDYAGYIIPPAPPRPDFDASREKLQKLGEGEGTMTKEEFTKMKQELEAEYLATFKKTVAMHEVFLQRLANHPCFRNDANFRIFLEYENDLSVRGKNKKERLVGLFSNIRSSTDGLVLNTTQKDIDEFFEGQRVQLSDYYNVIKNQTIKSDAMVKSHKAVADSYIKIVTPLVQMANSPECTPTPELTKFYLRIADALEKLRKTENRVASDEDLKLSDLYRYYMRDTAAAKELLNRRLRCLANYETANRNLERARAKNRDVHQAENQQQQACEKFENISKLAKQELTDFKKRRVVAFKKYLVEMSELEIKHAKSQVQLIRNCIASLNNDCTNEEN</sequence>
<evidence type="ECO:0000256" key="4">
    <source>
        <dbReference type="PIRNR" id="PIRNR036924"/>
    </source>
</evidence>
<comment type="function">
    <text evidence="4">Involved in several stages of intracellular trafficking.</text>
</comment>
<dbReference type="GO" id="GO:0005768">
    <property type="term" value="C:endosome"/>
    <property type="evidence" value="ECO:0007669"/>
    <property type="project" value="UniProtKB-ARBA"/>
</dbReference>
<dbReference type="SUPFAM" id="SSF64268">
    <property type="entry name" value="PX domain"/>
    <property type="match status" value="1"/>
</dbReference>
<dbReference type="FunCoup" id="A0A6P6YK86">
    <property type="interactions" value="908"/>
</dbReference>
<dbReference type="CTD" id="58533"/>
<dbReference type="CDD" id="cd07621">
    <property type="entry name" value="BAR_SNX5_6"/>
    <property type="match status" value="1"/>
</dbReference>
<proteinExistence type="inferred from homology"/>
<dbReference type="PANTHER" id="PTHR45850">
    <property type="entry name" value="SORTING NEXIN FAMILY MEMBER"/>
    <property type="match status" value="1"/>
</dbReference>
<dbReference type="PANTHER" id="PTHR45850:SF1">
    <property type="entry name" value="SORTING NEXIN 6, ISOFORM B"/>
    <property type="match status" value="1"/>
</dbReference>
<dbReference type="AlphaFoldDB" id="A0A6P6YK86"/>
<feature type="compositionally biased region" description="Polar residues" evidence="5">
    <location>
        <begin position="10"/>
        <end position="27"/>
    </location>
</feature>
<dbReference type="FunFam" id="3.30.1520.10:FF:000001">
    <property type="entry name" value="Sorting nexin"/>
    <property type="match status" value="1"/>
</dbReference>
<dbReference type="InParanoid" id="A0A6P6YK86"/>
<evidence type="ECO:0000313" key="7">
    <source>
        <dbReference type="Proteomes" id="UP000515146"/>
    </source>
</evidence>
<keyword evidence="7" id="KW-1185">Reference proteome</keyword>
<keyword evidence="2 4" id="KW-0813">Transport</keyword>
<dbReference type="GO" id="GO:0015031">
    <property type="term" value="P:protein transport"/>
    <property type="evidence" value="ECO:0007669"/>
    <property type="project" value="UniProtKB-KW"/>
</dbReference>
<dbReference type="GO" id="GO:0035091">
    <property type="term" value="F:phosphatidylinositol binding"/>
    <property type="evidence" value="ECO:0007669"/>
    <property type="project" value="UniProtKB-UniRule"/>
</dbReference>
<evidence type="ECO:0000256" key="1">
    <source>
        <dbReference type="ARBA" id="ARBA00010883"/>
    </source>
</evidence>
<dbReference type="KEGG" id="dpte:113799234"/>
<reference evidence="8" key="1">
    <citation type="submission" date="2025-08" db="UniProtKB">
        <authorList>
            <consortium name="RefSeq"/>
        </authorList>
    </citation>
    <scope>IDENTIFICATION</scope>
    <source>
        <strain evidence="8">Airmid</strain>
    </source>
</reference>
<dbReference type="Gene3D" id="3.30.1520.10">
    <property type="entry name" value="Phox-like domain"/>
    <property type="match status" value="1"/>
</dbReference>
<dbReference type="InterPro" id="IPR027267">
    <property type="entry name" value="AH/BAR_dom_sf"/>
</dbReference>
<dbReference type="InterPro" id="IPR015404">
    <property type="entry name" value="Vps5_C"/>
</dbReference>
<dbReference type="FunFam" id="1.20.1270.60:FF:000008">
    <property type="entry name" value="Sorting nexin"/>
    <property type="match status" value="1"/>
</dbReference>
<dbReference type="Proteomes" id="UP000515146">
    <property type="component" value="Unplaced"/>
</dbReference>
<dbReference type="InterPro" id="IPR014637">
    <property type="entry name" value="SNX5/SNX6/SNX32"/>
</dbReference>
<evidence type="ECO:0000259" key="6">
    <source>
        <dbReference type="PROSITE" id="PS50195"/>
    </source>
</evidence>
<evidence type="ECO:0000256" key="5">
    <source>
        <dbReference type="SAM" id="MobiDB-lite"/>
    </source>
</evidence>
<name>A0A6P6YK86_DERPT</name>